<accession>A0A494YVA2</accession>
<gene>
    <name evidence="2" type="ORF">D8M03_14620</name>
</gene>
<dbReference type="AlphaFoldDB" id="A0A494YVA2"/>
<keyword evidence="1" id="KW-0812">Transmembrane</keyword>
<protein>
    <submittedName>
        <fullName evidence="2">Uncharacterized protein</fullName>
    </submittedName>
</protein>
<comment type="caution">
    <text evidence="2">The sequence shown here is derived from an EMBL/GenBank/DDBJ whole genome shotgun (WGS) entry which is preliminary data.</text>
</comment>
<dbReference type="EMBL" id="RBZN01000049">
    <property type="protein sequence ID" value="RKQ14110.1"/>
    <property type="molecule type" value="Genomic_DNA"/>
</dbReference>
<sequence>MKKYIVFIFSFVLFYMLVQLSSGWVLTAFYMPDLSLTKSSFLPLITSLTIATISYFLSQKLFVKNMK</sequence>
<dbReference type="OrthoDB" id="2454526at2"/>
<keyword evidence="1" id="KW-0472">Membrane</keyword>
<organism evidence="2 3">
    <name type="scientific">Ureibacillus endophyticus</name>
    <dbReference type="NCBI Taxonomy" id="1978490"/>
    <lineage>
        <taxon>Bacteria</taxon>
        <taxon>Bacillati</taxon>
        <taxon>Bacillota</taxon>
        <taxon>Bacilli</taxon>
        <taxon>Bacillales</taxon>
        <taxon>Caryophanaceae</taxon>
        <taxon>Ureibacillus</taxon>
    </lineage>
</organism>
<name>A0A494YVA2_9BACL</name>
<dbReference type="RefSeq" id="WP_121215582.1">
    <property type="nucleotide sequence ID" value="NZ_RBZN01000049.1"/>
</dbReference>
<proteinExistence type="predicted"/>
<dbReference type="Proteomes" id="UP000272238">
    <property type="component" value="Unassembled WGS sequence"/>
</dbReference>
<keyword evidence="3" id="KW-1185">Reference proteome</keyword>
<reference evidence="2 3" key="1">
    <citation type="journal article" date="2016" name="Antonie Van Leeuwenhoek">
        <title>Lysinibacillus endophyticus sp. nov., an indole-3-acetic acid producing endophytic bacterium isolated from corn root (Zea mays cv. Xinken-5).</title>
        <authorList>
            <person name="Yu J."/>
            <person name="Guan X."/>
            <person name="Liu C."/>
            <person name="Xiang W."/>
            <person name="Yu Z."/>
            <person name="Liu X."/>
            <person name="Wang G."/>
        </authorList>
    </citation>
    <scope>NUCLEOTIDE SEQUENCE [LARGE SCALE GENOMIC DNA]</scope>
    <source>
        <strain evidence="2 3">DSM 100506</strain>
    </source>
</reference>
<keyword evidence="1" id="KW-1133">Transmembrane helix</keyword>
<feature type="transmembrane region" description="Helical" evidence="1">
    <location>
        <begin position="39"/>
        <end position="57"/>
    </location>
</feature>
<evidence type="ECO:0000256" key="1">
    <source>
        <dbReference type="SAM" id="Phobius"/>
    </source>
</evidence>
<evidence type="ECO:0000313" key="2">
    <source>
        <dbReference type="EMBL" id="RKQ14110.1"/>
    </source>
</evidence>
<evidence type="ECO:0000313" key="3">
    <source>
        <dbReference type="Proteomes" id="UP000272238"/>
    </source>
</evidence>